<sequence length="113" mass="12457">MLPMLHTVLLHPLIPNAPLLWQLNVLQALSLLLAACAAHRGLSAMVSRSYRIWGSAEVMLSLVLLSCVLISTLPIWEDVTSQVAAGLVVRSVLGGLFVQCWHLLARRVHLRFV</sequence>
<feature type="transmembrane region" description="Helical" evidence="1">
    <location>
        <begin position="20"/>
        <end position="38"/>
    </location>
</feature>
<dbReference type="AlphaFoldDB" id="A0A918FH27"/>
<proteinExistence type="predicted"/>
<feature type="transmembrane region" description="Helical" evidence="1">
    <location>
        <begin position="82"/>
        <end position="104"/>
    </location>
</feature>
<dbReference type="Proteomes" id="UP000603865">
    <property type="component" value="Unassembled WGS sequence"/>
</dbReference>
<dbReference type="EMBL" id="BMQL01000078">
    <property type="protein sequence ID" value="GGR37238.1"/>
    <property type="molecule type" value="Genomic_DNA"/>
</dbReference>
<comment type="caution">
    <text evidence="2">The sequence shown here is derived from an EMBL/GenBank/DDBJ whole genome shotgun (WGS) entry which is preliminary data.</text>
</comment>
<evidence type="ECO:0000313" key="3">
    <source>
        <dbReference type="Proteomes" id="UP000603865"/>
    </source>
</evidence>
<evidence type="ECO:0000313" key="2">
    <source>
        <dbReference type="EMBL" id="GGR37238.1"/>
    </source>
</evidence>
<accession>A0A918FH27</accession>
<reference evidence="2" key="2">
    <citation type="submission" date="2020-09" db="EMBL/GenBank/DDBJ databases">
        <authorList>
            <person name="Sun Q."/>
            <person name="Ohkuma M."/>
        </authorList>
    </citation>
    <scope>NUCLEOTIDE SEQUENCE</scope>
    <source>
        <strain evidence="2">JCM 31311</strain>
    </source>
</reference>
<evidence type="ECO:0000256" key="1">
    <source>
        <dbReference type="SAM" id="Phobius"/>
    </source>
</evidence>
<keyword evidence="1" id="KW-0812">Transmembrane</keyword>
<reference evidence="2" key="1">
    <citation type="journal article" date="2014" name="Int. J. Syst. Evol. Microbiol.">
        <title>Complete genome sequence of Corynebacterium casei LMG S-19264T (=DSM 44701T), isolated from a smear-ripened cheese.</title>
        <authorList>
            <consortium name="US DOE Joint Genome Institute (JGI-PGF)"/>
            <person name="Walter F."/>
            <person name="Albersmeier A."/>
            <person name="Kalinowski J."/>
            <person name="Ruckert C."/>
        </authorList>
    </citation>
    <scope>NUCLEOTIDE SEQUENCE</scope>
    <source>
        <strain evidence="2">JCM 31311</strain>
    </source>
</reference>
<feature type="transmembrane region" description="Helical" evidence="1">
    <location>
        <begin position="58"/>
        <end position="76"/>
    </location>
</feature>
<keyword evidence="1" id="KW-1133">Transmembrane helix</keyword>
<name>A0A918FH27_9DEIO</name>
<gene>
    <name evidence="2" type="ORF">GCM10008957_53440</name>
</gene>
<keyword evidence="1" id="KW-0472">Membrane</keyword>
<organism evidence="2 3">
    <name type="scientific">Deinococcus ruber</name>
    <dbReference type="NCBI Taxonomy" id="1848197"/>
    <lineage>
        <taxon>Bacteria</taxon>
        <taxon>Thermotogati</taxon>
        <taxon>Deinococcota</taxon>
        <taxon>Deinococci</taxon>
        <taxon>Deinococcales</taxon>
        <taxon>Deinococcaceae</taxon>
        <taxon>Deinococcus</taxon>
    </lineage>
</organism>
<keyword evidence="3" id="KW-1185">Reference proteome</keyword>
<protein>
    <submittedName>
        <fullName evidence="2">Uncharacterized protein</fullName>
    </submittedName>
</protein>